<evidence type="ECO:0000313" key="7">
    <source>
        <dbReference type="Proteomes" id="UP000254191"/>
    </source>
</evidence>
<name>A0A1Z1SSZ5_PROMI</name>
<dbReference type="EMBL" id="ABKSPD020000002">
    <property type="protein sequence ID" value="EKW9775050.1"/>
    <property type="molecule type" value="Genomic_DNA"/>
</dbReference>
<dbReference type="STRING" id="584.AOUC001_05000"/>
<dbReference type="EMBL" id="UGTS01000006">
    <property type="protein sequence ID" value="SUC39631.1"/>
    <property type="molecule type" value="Genomic_DNA"/>
</dbReference>
<dbReference type="GeneID" id="6803431"/>
<dbReference type="AlphaFoldDB" id="A0A1Z1SSZ5"/>
<dbReference type="KEGG" id="pvl:AOB99_11815"/>
<evidence type="ECO:0000313" key="3">
    <source>
        <dbReference type="EMBL" id="SPY95484.1"/>
    </source>
</evidence>
<reference evidence="2" key="3">
    <citation type="submission" date="2023-06" db="EMBL/GenBank/DDBJ databases">
        <authorList>
            <consortium name="Clinical and Environmental Microbiology Branch: Whole genome sequencing antimicrobial resistance pathogens in the healthcare setting"/>
        </authorList>
    </citation>
    <scope>NUCLEOTIDE SEQUENCE</scope>
    <source>
        <strain evidence="2">Microbial</strain>
    </source>
</reference>
<dbReference type="OrthoDB" id="5344095at2"/>
<dbReference type="Proteomes" id="UP000251485">
    <property type="component" value="Unassembled WGS sequence"/>
</dbReference>
<dbReference type="NCBIfam" id="NF007714">
    <property type="entry name" value="PRK10410.1-2"/>
    <property type="match status" value="1"/>
</dbReference>
<sequence>MSGKRINREKQTIQKMVALYERAHPNTDPEYYQQLVTYAYKRLDKCRYGEEKPACKQCPIHCYQPVKRAAMKQVMRWAGPRMLIYHPYLAIRHLIDDKKPVPALPAKKSKRLSGK</sequence>
<dbReference type="EMBL" id="CP021694">
    <property type="protein sequence ID" value="ARX34107.1"/>
    <property type="molecule type" value="Genomic_DNA"/>
</dbReference>
<dbReference type="Proteomes" id="UP001171165">
    <property type="component" value="Unassembled WGS sequence"/>
</dbReference>
<accession>A0A1Z1SSZ5</accession>
<evidence type="ECO:0000313" key="5">
    <source>
        <dbReference type="Proteomes" id="UP000195540"/>
    </source>
</evidence>
<protein>
    <submittedName>
        <fullName evidence="2 3">Nitrous oxide-stimulated promoter</fullName>
    </submittedName>
</protein>
<evidence type="ECO:0000313" key="8">
    <source>
        <dbReference type="Proteomes" id="UP001171165"/>
    </source>
</evidence>
<dbReference type="RefSeq" id="WP_004248514.1">
    <property type="nucleotide sequence ID" value="NZ_ABFCQN020000091.1"/>
</dbReference>
<dbReference type="NCBIfam" id="NF007716">
    <property type="entry name" value="PRK10410.1-4"/>
    <property type="match status" value="1"/>
</dbReference>
<organism evidence="2 8">
    <name type="scientific">Proteus mirabilis</name>
    <dbReference type="NCBI Taxonomy" id="584"/>
    <lineage>
        <taxon>Bacteria</taxon>
        <taxon>Pseudomonadati</taxon>
        <taxon>Pseudomonadota</taxon>
        <taxon>Gammaproteobacteria</taxon>
        <taxon>Enterobacterales</taxon>
        <taxon>Morganellaceae</taxon>
        <taxon>Proteus</taxon>
    </lineage>
</organism>
<evidence type="ECO:0000313" key="6">
    <source>
        <dbReference type="Proteomes" id="UP000251485"/>
    </source>
</evidence>
<gene>
    <name evidence="1" type="ORF">AM402_08055</name>
    <name evidence="3" type="ORF">NCTC10975_01468</name>
    <name evidence="4" type="ORF">NCTC11938_03892</name>
    <name evidence="2" type="ORF">PW210_000834</name>
</gene>
<dbReference type="InterPro" id="IPR020483">
    <property type="entry name" value="Uncharacterised_YgbA"/>
</dbReference>
<dbReference type="Proteomes" id="UP000254191">
    <property type="component" value="Unassembled WGS sequence"/>
</dbReference>
<reference evidence="6 7" key="2">
    <citation type="submission" date="2018-06" db="EMBL/GenBank/DDBJ databases">
        <authorList>
            <consortium name="Pathogen Informatics"/>
            <person name="Doyle S."/>
        </authorList>
    </citation>
    <scope>NUCLEOTIDE SEQUENCE [LARGE SCALE GENOMIC DNA]</scope>
    <source>
        <strain evidence="3 6">NCTC10975</strain>
        <strain evidence="4 7">NCTC11938</strain>
    </source>
</reference>
<dbReference type="EMBL" id="UAUE01000009">
    <property type="protein sequence ID" value="SPY95484.1"/>
    <property type="molecule type" value="Genomic_DNA"/>
</dbReference>
<dbReference type="Pfam" id="PF11756">
    <property type="entry name" value="YgbA_NO"/>
    <property type="match status" value="1"/>
</dbReference>
<evidence type="ECO:0000313" key="1">
    <source>
        <dbReference type="EMBL" id="ARX34107.1"/>
    </source>
</evidence>
<reference evidence="1 5" key="1">
    <citation type="submission" date="2017-05" db="EMBL/GenBank/DDBJ databases">
        <title>Whole genome sequencing of Proteus mirabilis AR_0155.</title>
        <authorList>
            <person name="Conlan S."/>
            <person name="Thomas P.J."/>
            <person name="Mullikin J."/>
            <person name="Frank K.M."/>
            <person name="Segre J.A."/>
        </authorList>
    </citation>
    <scope>NUCLEOTIDE SEQUENCE [LARGE SCALE GENOMIC DNA]</scope>
    <source>
        <strain evidence="1 5">AR_0155</strain>
    </source>
</reference>
<evidence type="ECO:0000313" key="4">
    <source>
        <dbReference type="EMBL" id="SUC39631.1"/>
    </source>
</evidence>
<evidence type="ECO:0000313" key="2">
    <source>
        <dbReference type="EMBL" id="EKW9775050.1"/>
    </source>
</evidence>
<dbReference type="Proteomes" id="UP000195540">
    <property type="component" value="Chromosome"/>
</dbReference>
<proteinExistence type="predicted"/>
<dbReference type="OMA" id="CPIHCYK"/>